<evidence type="ECO:0000313" key="2">
    <source>
        <dbReference type="Proteomes" id="UP001164250"/>
    </source>
</evidence>
<gene>
    <name evidence="1" type="ORF">Patl1_25029</name>
</gene>
<comment type="caution">
    <text evidence="1">The sequence shown here is derived from an EMBL/GenBank/DDBJ whole genome shotgun (WGS) entry which is preliminary data.</text>
</comment>
<dbReference type="Proteomes" id="UP001164250">
    <property type="component" value="Chromosome 7"/>
</dbReference>
<dbReference type="EMBL" id="CM047903">
    <property type="protein sequence ID" value="KAJ0092404.1"/>
    <property type="molecule type" value="Genomic_DNA"/>
</dbReference>
<evidence type="ECO:0000313" key="1">
    <source>
        <dbReference type="EMBL" id="KAJ0092404.1"/>
    </source>
</evidence>
<organism evidence="1 2">
    <name type="scientific">Pistacia atlantica</name>
    <dbReference type="NCBI Taxonomy" id="434234"/>
    <lineage>
        <taxon>Eukaryota</taxon>
        <taxon>Viridiplantae</taxon>
        <taxon>Streptophyta</taxon>
        <taxon>Embryophyta</taxon>
        <taxon>Tracheophyta</taxon>
        <taxon>Spermatophyta</taxon>
        <taxon>Magnoliopsida</taxon>
        <taxon>eudicotyledons</taxon>
        <taxon>Gunneridae</taxon>
        <taxon>Pentapetalae</taxon>
        <taxon>rosids</taxon>
        <taxon>malvids</taxon>
        <taxon>Sapindales</taxon>
        <taxon>Anacardiaceae</taxon>
        <taxon>Pistacia</taxon>
    </lineage>
</organism>
<proteinExistence type="predicted"/>
<reference evidence="2" key="1">
    <citation type="journal article" date="2023" name="G3 (Bethesda)">
        <title>Genome assembly and association tests identify interacting loci associated with vigor, precocity, and sex in interspecific pistachio rootstocks.</title>
        <authorList>
            <person name="Palmer W."/>
            <person name="Jacygrad E."/>
            <person name="Sagayaradj S."/>
            <person name="Cavanaugh K."/>
            <person name="Han R."/>
            <person name="Bertier L."/>
            <person name="Beede B."/>
            <person name="Kafkas S."/>
            <person name="Golino D."/>
            <person name="Preece J."/>
            <person name="Michelmore R."/>
        </authorList>
    </citation>
    <scope>NUCLEOTIDE SEQUENCE [LARGE SCALE GENOMIC DNA]</scope>
</reference>
<accession>A0ACC1B0F6</accession>
<name>A0ACC1B0F6_9ROSI</name>
<protein>
    <submittedName>
        <fullName evidence="1">Uncharacterized protein</fullName>
    </submittedName>
</protein>
<keyword evidence="2" id="KW-1185">Reference proteome</keyword>
<sequence>MSKSSLSYLIIRSLKENYDQALRTDDVKAIVVTGAKGNFCGGFEISSFPGAPGGIRMFSVSHVSFFWFIHQKPSVASIEGFALGGGLEVAMVCHAQISTPSARLGLPQLPLGIIPGFGEPLGKARKIFKFARTQARKQAPNLEHPIVCINAVEEGVVSGPRVGLLKVAILGGGLMGSGIAIALILSDYLVVLKEVNEKFLEVRINKVRANLQNRLKKGKMTQEKFDKTMLLLKGALDYESFKDVDMVIEAVIENVSLRQQIFSDLEKCCLSHCILASNTSTIDLNLIDERTKSQDRIVRAHFFSPAHVMPLLEIVRTNKTSP</sequence>